<protein>
    <submittedName>
        <fullName evidence="1">Uncharacterized protein</fullName>
    </submittedName>
</protein>
<dbReference type="AlphaFoldDB" id="A0A1Y2CVW1"/>
<reference evidence="1 2" key="1">
    <citation type="submission" date="2016-08" db="EMBL/GenBank/DDBJ databases">
        <title>A Parts List for Fungal Cellulosomes Revealed by Comparative Genomics.</title>
        <authorList>
            <consortium name="DOE Joint Genome Institute"/>
            <person name="Haitjema C.H."/>
            <person name="Gilmore S.P."/>
            <person name="Henske J.K."/>
            <person name="Solomon K.V."/>
            <person name="De Groot R."/>
            <person name="Kuo A."/>
            <person name="Mondo S.J."/>
            <person name="Salamov A.A."/>
            <person name="Labutti K."/>
            <person name="Zhao Z."/>
            <person name="Chiniquy J."/>
            <person name="Barry K."/>
            <person name="Brewer H.M."/>
            <person name="Purvine S.O."/>
            <person name="Wright A.T."/>
            <person name="Boxma B."/>
            <person name="Van Alen T."/>
            <person name="Hackstein J.H."/>
            <person name="Baker S.E."/>
            <person name="Grigoriev I.V."/>
            <person name="O'Malley M.A."/>
        </authorList>
    </citation>
    <scope>NUCLEOTIDE SEQUENCE [LARGE SCALE GENOMIC DNA]</scope>
    <source>
        <strain evidence="1 2">G1</strain>
    </source>
</reference>
<proteinExistence type="predicted"/>
<dbReference type="Proteomes" id="UP000193920">
    <property type="component" value="Unassembled WGS sequence"/>
</dbReference>
<keyword evidence="2" id="KW-1185">Reference proteome</keyword>
<dbReference type="EMBL" id="MCOG01000096">
    <property type="protein sequence ID" value="ORY51161.1"/>
    <property type="molecule type" value="Genomic_DNA"/>
</dbReference>
<accession>A0A1Y2CVW1</accession>
<comment type="caution">
    <text evidence="1">The sequence shown here is derived from an EMBL/GenBank/DDBJ whole genome shotgun (WGS) entry which is preliminary data.</text>
</comment>
<name>A0A1Y2CVW1_9FUNG</name>
<organism evidence="1 2">
    <name type="scientific">Neocallimastix californiae</name>
    <dbReference type="NCBI Taxonomy" id="1754190"/>
    <lineage>
        <taxon>Eukaryota</taxon>
        <taxon>Fungi</taxon>
        <taxon>Fungi incertae sedis</taxon>
        <taxon>Chytridiomycota</taxon>
        <taxon>Chytridiomycota incertae sedis</taxon>
        <taxon>Neocallimastigomycetes</taxon>
        <taxon>Neocallimastigales</taxon>
        <taxon>Neocallimastigaceae</taxon>
        <taxon>Neocallimastix</taxon>
    </lineage>
</organism>
<evidence type="ECO:0000313" key="1">
    <source>
        <dbReference type="EMBL" id="ORY51161.1"/>
    </source>
</evidence>
<evidence type="ECO:0000313" key="2">
    <source>
        <dbReference type="Proteomes" id="UP000193920"/>
    </source>
</evidence>
<gene>
    <name evidence="1" type="ORF">LY90DRAFT_702832</name>
</gene>
<sequence length="116" mass="13786">MERSNSTFLSNYEHMINILTLENKFSIPTEKDSSLEQNLLWRRRQSFYKNINSSSTSLESLTSNITNNDNSLNIENKYKYQFECPNSVSSMIYMDNKIDRNTNLNEKLLQIRKQFQ</sequence>